<keyword evidence="5 9" id="KW-0238">DNA-binding</keyword>
<protein>
    <recommendedName>
        <fullName evidence="1">Stage 0 sporulation protein A homolog</fullName>
    </recommendedName>
</protein>
<dbReference type="GO" id="GO:0000156">
    <property type="term" value="F:phosphorelay response regulator activity"/>
    <property type="evidence" value="ECO:0007669"/>
    <property type="project" value="TreeGrafter"/>
</dbReference>
<evidence type="ECO:0000256" key="9">
    <source>
        <dbReference type="PROSITE-ProRule" id="PRU01091"/>
    </source>
</evidence>
<proteinExistence type="predicted"/>
<dbReference type="GO" id="GO:0032993">
    <property type="term" value="C:protein-DNA complex"/>
    <property type="evidence" value="ECO:0007669"/>
    <property type="project" value="TreeGrafter"/>
</dbReference>
<evidence type="ECO:0000256" key="2">
    <source>
        <dbReference type="ARBA" id="ARBA00022553"/>
    </source>
</evidence>
<dbReference type="GO" id="GO:0005829">
    <property type="term" value="C:cytosol"/>
    <property type="evidence" value="ECO:0007669"/>
    <property type="project" value="TreeGrafter"/>
</dbReference>
<accession>D9TLW6</accession>
<dbReference type="InterPro" id="IPR001789">
    <property type="entry name" value="Sig_transdc_resp-reg_receiver"/>
</dbReference>
<evidence type="ECO:0000256" key="4">
    <source>
        <dbReference type="ARBA" id="ARBA00023015"/>
    </source>
</evidence>
<evidence type="ECO:0000256" key="8">
    <source>
        <dbReference type="PROSITE-ProRule" id="PRU00169"/>
    </source>
</evidence>
<reference evidence="12 13" key="1">
    <citation type="submission" date="2010-08" db="EMBL/GenBank/DDBJ databases">
        <title>Complete sequence of Thermoanaerobacterium thermosaccharolyticum DSM 571.</title>
        <authorList>
            <consortium name="US DOE Joint Genome Institute"/>
            <person name="Lucas S."/>
            <person name="Copeland A."/>
            <person name="Lapidus A."/>
            <person name="Cheng J.-F."/>
            <person name="Bruce D."/>
            <person name="Goodwin L."/>
            <person name="Pitluck S."/>
            <person name="Teshima H."/>
            <person name="Detter J.C."/>
            <person name="Han C."/>
            <person name="Tapia R."/>
            <person name="Land M."/>
            <person name="Hauser L."/>
            <person name="Chang Y.-J."/>
            <person name="Jeffries C."/>
            <person name="Kyrpides N."/>
            <person name="Ivanova N."/>
            <person name="Mikhailova N."/>
            <person name="Hemme C.L."/>
            <person name="Woyke T."/>
        </authorList>
    </citation>
    <scope>NUCLEOTIDE SEQUENCE [LARGE SCALE GENOMIC DNA]</scope>
    <source>
        <strain evidence="13">ATCC 7956 / DSM 571 / NCIMB 9385 / NCA 3814 / NCTC 13789 / WDCM 00135 / 2032</strain>
    </source>
</reference>
<evidence type="ECO:0000256" key="6">
    <source>
        <dbReference type="ARBA" id="ARBA00023163"/>
    </source>
</evidence>
<keyword evidence="6" id="KW-0804">Transcription</keyword>
<dbReference type="SMART" id="SM00862">
    <property type="entry name" value="Trans_reg_C"/>
    <property type="match status" value="1"/>
</dbReference>
<feature type="DNA-binding region" description="OmpR/PhoB-type" evidence="9">
    <location>
        <begin position="124"/>
        <end position="222"/>
    </location>
</feature>
<dbReference type="Proteomes" id="UP000001626">
    <property type="component" value="Chromosome"/>
</dbReference>
<dbReference type="FunFam" id="1.10.10.10:FF:000005">
    <property type="entry name" value="Two-component system response regulator"/>
    <property type="match status" value="1"/>
</dbReference>
<dbReference type="InterPro" id="IPR036388">
    <property type="entry name" value="WH-like_DNA-bd_sf"/>
</dbReference>
<name>D9TLW6_THETC</name>
<dbReference type="PROSITE" id="PS51755">
    <property type="entry name" value="OMPR_PHOB"/>
    <property type="match status" value="1"/>
</dbReference>
<feature type="modified residue" description="4-aspartylphosphate" evidence="8">
    <location>
        <position position="51"/>
    </location>
</feature>
<dbReference type="AlphaFoldDB" id="D9TLW6"/>
<dbReference type="OrthoDB" id="152576at2"/>
<keyword evidence="2 8" id="KW-0597">Phosphoprotein</keyword>
<keyword evidence="4" id="KW-0805">Transcription regulation</keyword>
<sequence>MRILVVDDEPYLTDLLNKALKEEGYSVDIAQNGIDGMECAKMNVYDVIILDIMLPEIDGIQILKNLRNMNINTPILMLTAKDALDDKVKGLDTGADDYMTKPFELSELTARIRALLRREQPSKSPILKIADLEVNTLTHDVRRGGKIITLTSKEYSLLEYMMRNSGRVLTRSQIVDHVWGYEFDGLSNIIDVYIRYLRKKIDDNFDIKLIQTIRGSGYCLKETQL</sequence>
<dbReference type="KEGG" id="ttm:Tthe_1981"/>
<dbReference type="HOGENOM" id="CLU_000445_30_1_9"/>
<evidence type="ECO:0000256" key="1">
    <source>
        <dbReference type="ARBA" id="ARBA00018672"/>
    </source>
</evidence>
<dbReference type="Gene3D" id="6.10.250.690">
    <property type="match status" value="1"/>
</dbReference>
<gene>
    <name evidence="12" type="ordered locus">Tthe_1981</name>
</gene>
<comment type="function">
    <text evidence="7">May play the central regulatory role in sporulation. It may be an element of the effector pathway responsible for the activation of sporulation genes in response to nutritional stress. Spo0A may act in concert with spo0H (a sigma factor) to control the expression of some genes that are critical to the sporulation process.</text>
</comment>
<dbReference type="Pfam" id="PF00486">
    <property type="entry name" value="Trans_reg_C"/>
    <property type="match status" value="1"/>
</dbReference>
<dbReference type="Gene3D" id="1.10.10.10">
    <property type="entry name" value="Winged helix-like DNA-binding domain superfamily/Winged helix DNA-binding domain"/>
    <property type="match status" value="1"/>
</dbReference>
<evidence type="ECO:0000259" key="10">
    <source>
        <dbReference type="PROSITE" id="PS50110"/>
    </source>
</evidence>
<dbReference type="CDD" id="cd00383">
    <property type="entry name" value="trans_reg_C"/>
    <property type="match status" value="1"/>
</dbReference>
<dbReference type="SUPFAM" id="SSF52172">
    <property type="entry name" value="CheY-like"/>
    <property type="match status" value="1"/>
</dbReference>
<dbReference type="GO" id="GO:0000976">
    <property type="term" value="F:transcription cis-regulatory region binding"/>
    <property type="evidence" value="ECO:0007669"/>
    <property type="project" value="TreeGrafter"/>
</dbReference>
<evidence type="ECO:0000259" key="11">
    <source>
        <dbReference type="PROSITE" id="PS51755"/>
    </source>
</evidence>
<dbReference type="PANTHER" id="PTHR48111">
    <property type="entry name" value="REGULATOR OF RPOS"/>
    <property type="match status" value="1"/>
</dbReference>
<evidence type="ECO:0000256" key="3">
    <source>
        <dbReference type="ARBA" id="ARBA00023012"/>
    </source>
</evidence>
<dbReference type="PANTHER" id="PTHR48111:SF22">
    <property type="entry name" value="REGULATOR OF RPOS"/>
    <property type="match status" value="1"/>
</dbReference>
<dbReference type="InterPro" id="IPR001867">
    <property type="entry name" value="OmpR/PhoB-type_DNA-bd"/>
</dbReference>
<dbReference type="RefSeq" id="WP_013298430.1">
    <property type="nucleotide sequence ID" value="NC_014410.1"/>
</dbReference>
<dbReference type="Pfam" id="PF00072">
    <property type="entry name" value="Response_reg"/>
    <property type="match status" value="1"/>
</dbReference>
<keyword evidence="3" id="KW-0902">Two-component regulatory system</keyword>
<dbReference type="SMART" id="SM00448">
    <property type="entry name" value="REC"/>
    <property type="match status" value="1"/>
</dbReference>
<evidence type="ECO:0000256" key="5">
    <source>
        <dbReference type="ARBA" id="ARBA00023125"/>
    </source>
</evidence>
<dbReference type="GeneID" id="93864797"/>
<dbReference type="EMBL" id="CP002171">
    <property type="protein sequence ID" value="ADL69464.1"/>
    <property type="molecule type" value="Genomic_DNA"/>
</dbReference>
<dbReference type="eggNOG" id="COG0745">
    <property type="taxonomic scope" value="Bacteria"/>
</dbReference>
<dbReference type="InterPro" id="IPR011006">
    <property type="entry name" value="CheY-like_superfamily"/>
</dbReference>
<keyword evidence="13" id="KW-1185">Reference proteome</keyword>
<feature type="domain" description="Response regulatory" evidence="10">
    <location>
        <begin position="2"/>
        <end position="116"/>
    </location>
</feature>
<dbReference type="FunFam" id="3.40.50.2300:FF:000001">
    <property type="entry name" value="DNA-binding response regulator PhoB"/>
    <property type="match status" value="1"/>
</dbReference>
<organism evidence="12 13">
    <name type="scientific">Thermoanaerobacterium thermosaccharolyticum (strain ATCC 7956 / DSM 571 / NCIMB 9385 / NCA 3814 / NCTC 13789 / WDCM 00135 / 2032)</name>
    <name type="common">Clostridium thermosaccharolyticum</name>
    <dbReference type="NCBI Taxonomy" id="580327"/>
    <lineage>
        <taxon>Bacteria</taxon>
        <taxon>Bacillati</taxon>
        <taxon>Bacillota</taxon>
        <taxon>Clostridia</taxon>
        <taxon>Thermoanaerobacterales</taxon>
        <taxon>Thermoanaerobacteraceae</taxon>
        <taxon>Thermoanaerobacterium</taxon>
    </lineage>
</organism>
<dbReference type="Gene3D" id="3.40.50.2300">
    <property type="match status" value="1"/>
</dbReference>
<dbReference type="STRING" id="580327.Tthe_1981"/>
<feature type="domain" description="OmpR/PhoB-type" evidence="11">
    <location>
        <begin position="124"/>
        <end position="222"/>
    </location>
</feature>
<evidence type="ECO:0000256" key="7">
    <source>
        <dbReference type="ARBA" id="ARBA00024867"/>
    </source>
</evidence>
<dbReference type="InterPro" id="IPR039420">
    <property type="entry name" value="WalR-like"/>
</dbReference>
<dbReference type="PROSITE" id="PS50110">
    <property type="entry name" value="RESPONSE_REGULATORY"/>
    <property type="match status" value="1"/>
</dbReference>
<dbReference type="GO" id="GO:0006355">
    <property type="term" value="P:regulation of DNA-templated transcription"/>
    <property type="evidence" value="ECO:0007669"/>
    <property type="project" value="InterPro"/>
</dbReference>
<evidence type="ECO:0000313" key="13">
    <source>
        <dbReference type="Proteomes" id="UP000001626"/>
    </source>
</evidence>
<evidence type="ECO:0000313" key="12">
    <source>
        <dbReference type="EMBL" id="ADL69464.1"/>
    </source>
</evidence>